<dbReference type="Proteomes" id="UP000218172">
    <property type="component" value="Unassembled WGS sequence"/>
</dbReference>
<evidence type="ECO:0000313" key="2">
    <source>
        <dbReference type="EMBL" id="PCH63718.1"/>
    </source>
</evidence>
<dbReference type="EMBL" id="NVQR01000009">
    <property type="protein sequence ID" value="PCH63718.1"/>
    <property type="molecule type" value="Genomic_DNA"/>
</dbReference>
<protein>
    <recommendedName>
        <fullName evidence="1">DUF6602 domain-containing protein</fullName>
    </recommendedName>
</protein>
<dbReference type="AlphaFoldDB" id="A0A2A4MV26"/>
<accession>A0A2A4MV26</accession>
<name>A0A2A4MV26_9GAMM</name>
<dbReference type="Pfam" id="PF20247">
    <property type="entry name" value="DUF6602"/>
    <property type="match status" value="1"/>
</dbReference>
<organism evidence="2 3">
    <name type="scientific">SAR86 cluster bacterium</name>
    <dbReference type="NCBI Taxonomy" id="2030880"/>
    <lineage>
        <taxon>Bacteria</taxon>
        <taxon>Pseudomonadati</taxon>
        <taxon>Pseudomonadota</taxon>
        <taxon>Gammaproteobacteria</taxon>
        <taxon>SAR86 cluster</taxon>
    </lineage>
</organism>
<sequence length="256" mass="28109">MLVSHINAIEEVLIAQSRTATNAGHPNLRGGPREWFIRDFLASHLPSTLEIGQGEIIDVNSQPNPPPGSYRPQVDVVVYRRDMPKISYSSTDSAYLVEGAMATIESKSVLTQAELDNACKATKVHKLLTRQPPSGVIVGAAPEEVISYVVAFDGPANMSTIGGWLVNYVQQNNVSPDKLVDMVVVLGKGVLWRLKSFPDLQINTANKNENWAFVDQSDKNLFTLFTHMLTWVATSSTPPNTVAYASKVQYQNVQVV</sequence>
<evidence type="ECO:0000313" key="3">
    <source>
        <dbReference type="Proteomes" id="UP000218172"/>
    </source>
</evidence>
<gene>
    <name evidence="2" type="ORF">COC19_00700</name>
</gene>
<reference evidence="3" key="1">
    <citation type="submission" date="2017-08" db="EMBL/GenBank/DDBJ databases">
        <title>A dynamic microbial community with high functional redundancy inhabits the cold, oxic subseafloor aquifer.</title>
        <authorList>
            <person name="Tully B.J."/>
            <person name="Wheat C.G."/>
            <person name="Glazer B.T."/>
            <person name="Huber J.A."/>
        </authorList>
    </citation>
    <scope>NUCLEOTIDE SEQUENCE [LARGE SCALE GENOMIC DNA]</scope>
</reference>
<comment type="caution">
    <text evidence="2">The sequence shown here is derived from an EMBL/GenBank/DDBJ whole genome shotgun (WGS) entry which is preliminary data.</text>
</comment>
<dbReference type="InterPro" id="IPR046537">
    <property type="entry name" value="DUF6602"/>
</dbReference>
<proteinExistence type="predicted"/>
<evidence type="ECO:0000259" key="1">
    <source>
        <dbReference type="Pfam" id="PF20247"/>
    </source>
</evidence>
<feature type="domain" description="DUF6602" evidence="1">
    <location>
        <begin position="19"/>
        <end position="123"/>
    </location>
</feature>
<dbReference type="CDD" id="cd21173">
    <property type="entry name" value="NucC-like"/>
    <property type="match status" value="1"/>
</dbReference>